<keyword evidence="2" id="KW-1185">Reference proteome</keyword>
<evidence type="ECO:0000313" key="2">
    <source>
        <dbReference type="Proteomes" id="UP000299102"/>
    </source>
</evidence>
<name>A0A4C1Z4K2_EUMVA</name>
<dbReference type="EMBL" id="BGZK01001626">
    <property type="protein sequence ID" value="GBP83536.1"/>
    <property type="molecule type" value="Genomic_DNA"/>
</dbReference>
<accession>A0A4C1Z4K2</accession>
<dbReference type="AlphaFoldDB" id="A0A4C1Z4K2"/>
<sequence length="178" mass="20180">MKTCGAAGPRDVPLLYLQSVSDAEGIGLGEDEKYFSVEMNFSFKARGGARAEVRSPRCASVERRACCCRARAMEPAGAGGCAGSPWPPPYLHDYRRLHHLTRERDTAAPLASLWLILIILRRLPFDIHWRRSGKRYRNTKRPSSLRTSSRPESPHTNRSCTIFIIWKDHNSKPFYAHV</sequence>
<organism evidence="1 2">
    <name type="scientific">Eumeta variegata</name>
    <name type="common">Bagworm moth</name>
    <name type="synonym">Eumeta japonica</name>
    <dbReference type="NCBI Taxonomy" id="151549"/>
    <lineage>
        <taxon>Eukaryota</taxon>
        <taxon>Metazoa</taxon>
        <taxon>Ecdysozoa</taxon>
        <taxon>Arthropoda</taxon>
        <taxon>Hexapoda</taxon>
        <taxon>Insecta</taxon>
        <taxon>Pterygota</taxon>
        <taxon>Neoptera</taxon>
        <taxon>Endopterygota</taxon>
        <taxon>Lepidoptera</taxon>
        <taxon>Glossata</taxon>
        <taxon>Ditrysia</taxon>
        <taxon>Tineoidea</taxon>
        <taxon>Psychidae</taxon>
        <taxon>Oiketicinae</taxon>
        <taxon>Eumeta</taxon>
    </lineage>
</organism>
<reference evidence="1 2" key="1">
    <citation type="journal article" date="2019" name="Commun. Biol.">
        <title>The bagworm genome reveals a unique fibroin gene that provides high tensile strength.</title>
        <authorList>
            <person name="Kono N."/>
            <person name="Nakamura H."/>
            <person name="Ohtoshi R."/>
            <person name="Tomita M."/>
            <person name="Numata K."/>
            <person name="Arakawa K."/>
        </authorList>
    </citation>
    <scope>NUCLEOTIDE SEQUENCE [LARGE SCALE GENOMIC DNA]</scope>
</reference>
<dbReference type="Proteomes" id="UP000299102">
    <property type="component" value="Unassembled WGS sequence"/>
</dbReference>
<evidence type="ECO:0000313" key="1">
    <source>
        <dbReference type="EMBL" id="GBP83536.1"/>
    </source>
</evidence>
<comment type="caution">
    <text evidence="1">The sequence shown here is derived from an EMBL/GenBank/DDBJ whole genome shotgun (WGS) entry which is preliminary data.</text>
</comment>
<protein>
    <submittedName>
        <fullName evidence="1">Uncharacterized protein</fullName>
    </submittedName>
</protein>
<gene>
    <name evidence="1" type="ORF">EVAR_65624_1</name>
</gene>
<proteinExistence type="predicted"/>